<evidence type="ECO:0000256" key="3">
    <source>
        <dbReference type="PROSITE-ProRule" id="PRU00333"/>
    </source>
</evidence>
<comment type="cofactor">
    <cofactor evidence="3">
        <name>Zn(2+)</name>
        <dbReference type="ChEBI" id="CHEBI:29105"/>
    </cofactor>
</comment>
<dbReference type="SUPFAM" id="SSF82282">
    <property type="entry name" value="Homocysteine S-methyltransferase"/>
    <property type="match status" value="1"/>
</dbReference>
<organism evidence="5 6">
    <name type="scientific">Roseibium denhamense</name>
    <dbReference type="NCBI Taxonomy" id="76305"/>
    <lineage>
        <taxon>Bacteria</taxon>
        <taxon>Pseudomonadati</taxon>
        <taxon>Pseudomonadota</taxon>
        <taxon>Alphaproteobacteria</taxon>
        <taxon>Hyphomicrobiales</taxon>
        <taxon>Stappiaceae</taxon>
        <taxon>Roseibium</taxon>
    </lineage>
</organism>
<accession>A0ABY1P3L1</accession>
<dbReference type="EMBL" id="FXTT01000003">
    <property type="protein sequence ID" value="SMP23908.1"/>
    <property type="molecule type" value="Genomic_DNA"/>
</dbReference>
<dbReference type="Gene3D" id="3.20.20.330">
    <property type="entry name" value="Homocysteine-binding-like domain"/>
    <property type="match status" value="1"/>
</dbReference>
<name>A0ABY1P3L1_9HYPH</name>
<evidence type="ECO:0000313" key="5">
    <source>
        <dbReference type="EMBL" id="SMP23908.1"/>
    </source>
</evidence>
<evidence type="ECO:0000313" key="6">
    <source>
        <dbReference type="Proteomes" id="UP001157914"/>
    </source>
</evidence>
<dbReference type="Pfam" id="PF02574">
    <property type="entry name" value="S-methyl_trans"/>
    <property type="match status" value="1"/>
</dbReference>
<dbReference type="PIRSF" id="PIRSF037505">
    <property type="entry name" value="Betaine_HMT"/>
    <property type="match status" value="1"/>
</dbReference>
<feature type="binding site" evidence="3">
    <location>
        <position position="282"/>
    </location>
    <ligand>
        <name>Zn(2+)</name>
        <dbReference type="ChEBI" id="CHEBI:29105"/>
    </ligand>
</feature>
<protein>
    <submittedName>
        <fullName evidence="5">Homocysteine S-methyltransferase</fullName>
    </submittedName>
</protein>
<gene>
    <name evidence="5" type="ORF">SAMN06265374_2339</name>
</gene>
<dbReference type="PROSITE" id="PS50970">
    <property type="entry name" value="HCY"/>
    <property type="match status" value="1"/>
</dbReference>
<keyword evidence="3" id="KW-0862">Zinc</keyword>
<reference evidence="5 6" key="1">
    <citation type="submission" date="2017-05" db="EMBL/GenBank/DDBJ databases">
        <authorList>
            <person name="Varghese N."/>
            <person name="Submissions S."/>
        </authorList>
    </citation>
    <scope>NUCLEOTIDE SEQUENCE [LARGE SCALE GENOMIC DNA]</scope>
    <source>
        <strain evidence="5 6">DSM 15949</strain>
    </source>
</reference>
<dbReference type="Proteomes" id="UP001157914">
    <property type="component" value="Unassembled WGS sequence"/>
</dbReference>
<feature type="domain" description="Hcy-binding" evidence="4">
    <location>
        <begin position="1"/>
        <end position="297"/>
    </location>
</feature>
<evidence type="ECO:0000256" key="2">
    <source>
        <dbReference type="ARBA" id="ARBA00022679"/>
    </source>
</evidence>
<keyword evidence="6" id="KW-1185">Reference proteome</keyword>
<feature type="binding site" evidence="3">
    <location>
        <position position="283"/>
    </location>
    <ligand>
        <name>Zn(2+)</name>
        <dbReference type="ChEBI" id="CHEBI:29105"/>
    </ligand>
</feature>
<evidence type="ECO:0000259" key="4">
    <source>
        <dbReference type="PROSITE" id="PS50970"/>
    </source>
</evidence>
<sequence length="312" mass="33307">MPDTGANMSEITILDGGMGQELVRRSGRVPSGLWSCELMMERPDLVRAVHDDFLAAGADIVSVNSYTLHRDRLNPAGLGDEFEAVHKLACDLACEARDAFGAGTVAGCIGPLGWSYSHDGAPPEDESVALYREICDLQRDRVDMFLIETMASISQARASLTAALPFGKPVWIGLTVDDFNGTHLRSGEPLSEALQEIETLAPDAVLLNCSTPEAIGDGLAVMRTSHLRTGAYANGFTAIRPEFMEKGSSVSKLSARTDFSPDAYANHAARWVGYGATILGGCCEVGPSHIEELAKRFGARPARLPGTSLSAH</sequence>
<keyword evidence="2 3" id="KW-0808">Transferase</keyword>
<dbReference type="InterPro" id="IPR036589">
    <property type="entry name" value="HCY_dom_sf"/>
</dbReference>
<dbReference type="InterPro" id="IPR017226">
    <property type="entry name" value="BHMT-like"/>
</dbReference>
<keyword evidence="3" id="KW-0479">Metal-binding</keyword>
<dbReference type="PANTHER" id="PTHR11103:SF18">
    <property type="entry name" value="SLR1189 PROTEIN"/>
    <property type="match status" value="1"/>
</dbReference>
<dbReference type="PANTHER" id="PTHR11103">
    <property type="entry name" value="SLR1189 PROTEIN"/>
    <property type="match status" value="1"/>
</dbReference>
<keyword evidence="1 3" id="KW-0489">Methyltransferase</keyword>
<comment type="caution">
    <text evidence="5">The sequence shown here is derived from an EMBL/GenBank/DDBJ whole genome shotgun (WGS) entry which is preliminary data.</text>
</comment>
<proteinExistence type="predicted"/>
<evidence type="ECO:0000256" key="1">
    <source>
        <dbReference type="ARBA" id="ARBA00022603"/>
    </source>
</evidence>
<dbReference type="InterPro" id="IPR003726">
    <property type="entry name" value="HCY_dom"/>
</dbReference>
<feature type="binding site" evidence="3">
    <location>
        <position position="209"/>
    </location>
    <ligand>
        <name>Zn(2+)</name>
        <dbReference type="ChEBI" id="CHEBI:29105"/>
    </ligand>
</feature>